<dbReference type="PANTHER" id="PTHR42718:SF9">
    <property type="entry name" value="MAJOR FACILITATOR SUPERFAMILY MULTIDRUG TRANSPORTER MFSC"/>
    <property type="match status" value="1"/>
</dbReference>
<feature type="transmembrane region" description="Helical" evidence="10">
    <location>
        <begin position="438"/>
        <end position="460"/>
    </location>
</feature>
<dbReference type="AlphaFoldDB" id="A0A1T3NV63"/>
<keyword evidence="13" id="KW-1185">Reference proteome</keyword>
<comment type="similarity">
    <text evidence="2">Belongs to the major facilitator superfamily. EmrB family.</text>
</comment>
<feature type="transmembrane region" description="Helical" evidence="10">
    <location>
        <begin position="301"/>
        <end position="322"/>
    </location>
</feature>
<dbReference type="InterPro" id="IPR036259">
    <property type="entry name" value="MFS_trans_sf"/>
</dbReference>
<reference evidence="12 13" key="1">
    <citation type="submission" date="2017-03" db="EMBL/GenBank/DDBJ databases">
        <title>Draft genome sequence of Streptomyces scabrisporus NF3, endophyte isolated from Amphipterygium adstringens.</title>
        <authorList>
            <person name="Vazquez M."/>
            <person name="Ceapa C.D."/>
            <person name="Rodriguez Luna D."/>
            <person name="Sanchez Esquivel S."/>
        </authorList>
    </citation>
    <scope>NUCLEOTIDE SEQUENCE [LARGE SCALE GENOMIC DNA]</scope>
    <source>
        <strain evidence="12 13">NF3</strain>
    </source>
</reference>
<dbReference type="PRINTS" id="PR01036">
    <property type="entry name" value="TCRTETB"/>
</dbReference>
<dbReference type="Gene3D" id="1.20.1250.20">
    <property type="entry name" value="MFS general substrate transporter like domains"/>
    <property type="match status" value="1"/>
</dbReference>
<evidence type="ECO:0000256" key="2">
    <source>
        <dbReference type="ARBA" id="ARBA00008537"/>
    </source>
</evidence>
<keyword evidence="3" id="KW-0813">Transport</keyword>
<feature type="transmembrane region" description="Helical" evidence="10">
    <location>
        <begin position="106"/>
        <end position="130"/>
    </location>
</feature>
<dbReference type="CDD" id="cd17503">
    <property type="entry name" value="MFS_LmrB_MDR_like"/>
    <property type="match status" value="1"/>
</dbReference>
<feature type="transmembrane region" description="Helical" evidence="10">
    <location>
        <begin position="200"/>
        <end position="219"/>
    </location>
</feature>
<feature type="transmembrane region" description="Helical" evidence="10">
    <location>
        <begin position="81"/>
        <end position="100"/>
    </location>
</feature>
<dbReference type="PROSITE" id="PS50850">
    <property type="entry name" value="MFS"/>
    <property type="match status" value="1"/>
</dbReference>
<dbReference type="Gene3D" id="1.20.1720.10">
    <property type="entry name" value="Multidrug resistance protein D"/>
    <property type="match status" value="1"/>
</dbReference>
<evidence type="ECO:0000259" key="11">
    <source>
        <dbReference type="PROSITE" id="PS50850"/>
    </source>
</evidence>
<dbReference type="NCBIfam" id="TIGR00711">
    <property type="entry name" value="efflux_EmrB"/>
    <property type="match status" value="1"/>
</dbReference>
<name>A0A1T3NV63_9ACTN</name>
<accession>A0A1T3NV63</accession>
<evidence type="ECO:0000256" key="9">
    <source>
        <dbReference type="SAM" id="MobiDB-lite"/>
    </source>
</evidence>
<evidence type="ECO:0000256" key="6">
    <source>
        <dbReference type="ARBA" id="ARBA00022989"/>
    </source>
</evidence>
<keyword evidence="6 10" id="KW-1133">Transmembrane helix</keyword>
<evidence type="ECO:0000256" key="4">
    <source>
        <dbReference type="ARBA" id="ARBA00022475"/>
    </source>
</evidence>
<feature type="transmembrane region" description="Helical" evidence="10">
    <location>
        <begin position="405"/>
        <end position="426"/>
    </location>
</feature>
<keyword evidence="7 10" id="KW-0472">Membrane</keyword>
<evidence type="ECO:0000256" key="7">
    <source>
        <dbReference type="ARBA" id="ARBA00023136"/>
    </source>
</evidence>
<dbReference type="STRING" id="159449.B4N89_05865"/>
<feature type="region of interest" description="Disordered" evidence="9">
    <location>
        <begin position="469"/>
        <end position="489"/>
    </location>
</feature>
<feature type="transmembrane region" description="Helical" evidence="10">
    <location>
        <begin position="12"/>
        <end position="37"/>
    </location>
</feature>
<dbReference type="EMBL" id="MWQN01000001">
    <property type="protein sequence ID" value="OPC80542.1"/>
    <property type="molecule type" value="Genomic_DNA"/>
</dbReference>
<dbReference type="PANTHER" id="PTHR42718">
    <property type="entry name" value="MAJOR FACILITATOR SUPERFAMILY MULTIDRUG TRANSPORTER MFSC"/>
    <property type="match status" value="1"/>
</dbReference>
<evidence type="ECO:0000256" key="1">
    <source>
        <dbReference type="ARBA" id="ARBA00004651"/>
    </source>
</evidence>
<dbReference type="RefSeq" id="WP_078974802.1">
    <property type="nucleotide sequence ID" value="NZ_MWQN01000001.1"/>
</dbReference>
<feature type="compositionally biased region" description="Low complexity" evidence="9">
    <location>
        <begin position="475"/>
        <end position="489"/>
    </location>
</feature>
<dbReference type="GO" id="GO:0022857">
    <property type="term" value="F:transmembrane transporter activity"/>
    <property type="evidence" value="ECO:0007669"/>
    <property type="project" value="InterPro"/>
</dbReference>
<evidence type="ECO:0000256" key="3">
    <source>
        <dbReference type="ARBA" id="ARBA00022448"/>
    </source>
</evidence>
<dbReference type="InterPro" id="IPR004638">
    <property type="entry name" value="EmrB-like"/>
</dbReference>
<sequence>MPPISASRLSQKVVVGAVFVAAMFVNILDVTIINVALPAIGKDLGASQASLATVAVGYLVSLAVFIPASGWLGDRFGTKRIFLIALALFTGASALCGLAQSIDQLVLFRILQGAGGGMLTPVGMAMMFRVFPPEERVRASRILMVPTALAPALGPVLGGLLVDKASWHWVFYINLPVGVAAFVFGLMFLEEYRNPKAGRFDLPGFVLSGAGFALLMYALSEGATKGWGSPIILSTGIAGLLLCVAMVFVELRVKEPMLHLRLLRDRLFVSTNVVSMVNSAAFLGVLYVFPLMQQQAFGKSALETGLLTFPEAFGVVIATQWVSRLYPVVGPRRLMAGGLLGIGACAALLALVDGDTAAVLIVVLMFCTGASMAHVMIPMQAAAFARTAPADNGRASTIFNVQRQLGSALGVALLASILAGIGTMTGHGGGAPTPNLHAYHVAFLVAAALAVLGAIAALTIRDKDAASTLRKKTEVTPTTTTQPTEPAKV</sequence>
<dbReference type="Proteomes" id="UP000190037">
    <property type="component" value="Unassembled WGS sequence"/>
</dbReference>
<dbReference type="OrthoDB" id="9812221at2"/>
<evidence type="ECO:0000256" key="8">
    <source>
        <dbReference type="ARBA" id="ARBA00023251"/>
    </source>
</evidence>
<feature type="transmembrane region" description="Helical" evidence="10">
    <location>
        <begin position="167"/>
        <end position="188"/>
    </location>
</feature>
<organism evidence="12 13">
    <name type="scientific">Embleya scabrispora</name>
    <dbReference type="NCBI Taxonomy" id="159449"/>
    <lineage>
        <taxon>Bacteria</taxon>
        <taxon>Bacillati</taxon>
        <taxon>Actinomycetota</taxon>
        <taxon>Actinomycetes</taxon>
        <taxon>Kitasatosporales</taxon>
        <taxon>Streptomycetaceae</taxon>
        <taxon>Embleya</taxon>
    </lineage>
</organism>
<protein>
    <submittedName>
        <fullName evidence="12">MFS transporter</fullName>
    </submittedName>
</protein>
<dbReference type="SUPFAM" id="SSF103473">
    <property type="entry name" value="MFS general substrate transporter"/>
    <property type="match status" value="1"/>
</dbReference>
<keyword evidence="4" id="KW-1003">Cell membrane</keyword>
<dbReference type="GO" id="GO:0005886">
    <property type="term" value="C:plasma membrane"/>
    <property type="evidence" value="ECO:0007669"/>
    <property type="project" value="UniProtKB-SubCell"/>
</dbReference>
<evidence type="ECO:0000313" key="13">
    <source>
        <dbReference type="Proteomes" id="UP000190037"/>
    </source>
</evidence>
<keyword evidence="8" id="KW-0046">Antibiotic resistance</keyword>
<proteinExistence type="inferred from homology"/>
<evidence type="ECO:0000256" key="5">
    <source>
        <dbReference type="ARBA" id="ARBA00022692"/>
    </source>
</evidence>
<feature type="transmembrane region" description="Helical" evidence="10">
    <location>
        <begin position="49"/>
        <end position="69"/>
    </location>
</feature>
<evidence type="ECO:0000313" key="12">
    <source>
        <dbReference type="EMBL" id="OPC80542.1"/>
    </source>
</evidence>
<gene>
    <name evidence="12" type="ORF">B4N89_05865</name>
</gene>
<feature type="transmembrane region" description="Helical" evidence="10">
    <location>
        <begin position="358"/>
        <end position="384"/>
    </location>
</feature>
<feature type="transmembrane region" description="Helical" evidence="10">
    <location>
        <begin position="269"/>
        <end position="289"/>
    </location>
</feature>
<comment type="caution">
    <text evidence="12">The sequence shown here is derived from an EMBL/GenBank/DDBJ whole genome shotgun (WGS) entry which is preliminary data.</text>
</comment>
<feature type="domain" description="Major facilitator superfamily (MFS) profile" evidence="11">
    <location>
        <begin position="15"/>
        <end position="465"/>
    </location>
</feature>
<evidence type="ECO:0000256" key="10">
    <source>
        <dbReference type="SAM" id="Phobius"/>
    </source>
</evidence>
<dbReference type="InterPro" id="IPR011701">
    <property type="entry name" value="MFS"/>
</dbReference>
<feature type="transmembrane region" description="Helical" evidence="10">
    <location>
        <begin position="334"/>
        <end position="352"/>
    </location>
</feature>
<dbReference type="InterPro" id="IPR020846">
    <property type="entry name" value="MFS_dom"/>
</dbReference>
<dbReference type="Pfam" id="PF07690">
    <property type="entry name" value="MFS_1"/>
    <property type="match status" value="1"/>
</dbReference>
<feature type="transmembrane region" description="Helical" evidence="10">
    <location>
        <begin position="142"/>
        <end position="161"/>
    </location>
</feature>
<feature type="transmembrane region" description="Helical" evidence="10">
    <location>
        <begin position="231"/>
        <end position="249"/>
    </location>
</feature>
<dbReference type="eggNOG" id="COG2814">
    <property type="taxonomic scope" value="Bacteria"/>
</dbReference>
<keyword evidence="5 10" id="KW-0812">Transmembrane</keyword>
<dbReference type="GO" id="GO:0046677">
    <property type="term" value="P:response to antibiotic"/>
    <property type="evidence" value="ECO:0007669"/>
    <property type="project" value="UniProtKB-KW"/>
</dbReference>
<comment type="subcellular location">
    <subcellularLocation>
        <location evidence="1">Cell membrane</location>
        <topology evidence="1">Multi-pass membrane protein</topology>
    </subcellularLocation>
</comment>